<reference evidence="1 2" key="1">
    <citation type="journal article" date="2022" name="Nat. Ecol. Evol.">
        <title>A masculinizing supergene underlies an exaggerated male reproductive morph in a spider.</title>
        <authorList>
            <person name="Hendrickx F."/>
            <person name="De Corte Z."/>
            <person name="Sonet G."/>
            <person name="Van Belleghem S.M."/>
            <person name="Kostlbacher S."/>
            <person name="Vangestel C."/>
        </authorList>
    </citation>
    <scope>NUCLEOTIDE SEQUENCE [LARGE SCALE GENOMIC DNA]</scope>
    <source>
        <strain evidence="1">W744_W776</strain>
    </source>
</reference>
<protein>
    <submittedName>
        <fullName evidence="1">Uncharacterized protein</fullName>
    </submittedName>
</protein>
<dbReference type="EMBL" id="JAFNEN010005746">
    <property type="protein sequence ID" value="KAG8162611.1"/>
    <property type="molecule type" value="Genomic_DNA"/>
</dbReference>
<accession>A0AAV6TEV0</accession>
<evidence type="ECO:0000313" key="1">
    <source>
        <dbReference type="EMBL" id="KAG8162611.1"/>
    </source>
</evidence>
<gene>
    <name evidence="1" type="ORF">JTE90_000955</name>
</gene>
<name>A0AAV6TEV0_9ARAC</name>
<sequence>MSVVGNYVGKTCSFYVDQNKKNVLAVPRLAFRVRPTSLSVVFHRGNQTPALVYFFPMQDVLLITWFFWACQKTPFDVEKKEPGGEGFSFGPPCGGTWKKTRYIPAKEIFHTKYFGNNVQDIWEKGGIVWGAGDICPRYKLTFCFPLLPNWGTCSSNSGKKNPLMLFHPTLEKHKHARPQVLFKTNKLLGKDGIKENKTAGGT</sequence>
<comment type="caution">
    <text evidence="1">The sequence shown here is derived from an EMBL/GenBank/DDBJ whole genome shotgun (WGS) entry which is preliminary data.</text>
</comment>
<dbReference type="AlphaFoldDB" id="A0AAV6TEV0"/>
<evidence type="ECO:0000313" key="2">
    <source>
        <dbReference type="Proteomes" id="UP000827092"/>
    </source>
</evidence>
<keyword evidence="2" id="KW-1185">Reference proteome</keyword>
<proteinExistence type="predicted"/>
<dbReference type="Proteomes" id="UP000827092">
    <property type="component" value="Unassembled WGS sequence"/>
</dbReference>
<organism evidence="1 2">
    <name type="scientific">Oedothorax gibbosus</name>
    <dbReference type="NCBI Taxonomy" id="931172"/>
    <lineage>
        <taxon>Eukaryota</taxon>
        <taxon>Metazoa</taxon>
        <taxon>Ecdysozoa</taxon>
        <taxon>Arthropoda</taxon>
        <taxon>Chelicerata</taxon>
        <taxon>Arachnida</taxon>
        <taxon>Araneae</taxon>
        <taxon>Araneomorphae</taxon>
        <taxon>Entelegynae</taxon>
        <taxon>Araneoidea</taxon>
        <taxon>Linyphiidae</taxon>
        <taxon>Erigoninae</taxon>
        <taxon>Oedothorax</taxon>
    </lineage>
</organism>